<reference evidence="1 2" key="1">
    <citation type="submission" date="2015-05" db="EMBL/GenBank/DDBJ databases">
        <title>Evolution of Trichinella species and genotypes.</title>
        <authorList>
            <person name="Korhonen P.K."/>
            <person name="Edoardo P."/>
            <person name="Giuseppe L.R."/>
            <person name="Gasser R.B."/>
        </authorList>
    </citation>
    <scope>NUCLEOTIDE SEQUENCE [LARGE SCALE GENOMIC DNA]</scope>
    <source>
        <strain evidence="1">ISS10</strain>
    </source>
</reference>
<sequence>MGGEALGPVKALCPSIGECQEQECKGETRKGSHT</sequence>
<dbReference type="Proteomes" id="UP000054721">
    <property type="component" value="Unassembled WGS sequence"/>
</dbReference>
<dbReference type="AlphaFoldDB" id="A0A0V1KHY7"/>
<evidence type="ECO:0000313" key="2">
    <source>
        <dbReference type="Proteomes" id="UP000054721"/>
    </source>
</evidence>
<evidence type="ECO:0000313" key="1">
    <source>
        <dbReference type="EMBL" id="KRZ46501.1"/>
    </source>
</evidence>
<keyword evidence="2" id="KW-1185">Reference proteome</keyword>
<protein>
    <submittedName>
        <fullName evidence="1">Uncharacterized protein</fullName>
    </submittedName>
</protein>
<name>A0A0V1KHY7_9BILA</name>
<dbReference type="EMBL" id="JYDW01003126">
    <property type="protein sequence ID" value="KRZ46501.1"/>
    <property type="molecule type" value="Genomic_DNA"/>
</dbReference>
<comment type="caution">
    <text evidence="1">The sequence shown here is derived from an EMBL/GenBank/DDBJ whole genome shotgun (WGS) entry which is preliminary data.</text>
</comment>
<accession>A0A0V1KHY7</accession>
<proteinExistence type="predicted"/>
<gene>
    <name evidence="1" type="ORF">T02_4222</name>
</gene>
<organism evidence="1 2">
    <name type="scientific">Trichinella nativa</name>
    <dbReference type="NCBI Taxonomy" id="6335"/>
    <lineage>
        <taxon>Eukaryota</taxon>
        <taxon>Metazoa</taxon>
        <taxon>Ecdysozoa</taxon>
        <taxon>Nematoda</taxon>
        <taxon>Enoplea</taxon>
        <taxon>Dorylaimia</taxon>
        <taxon>Trichinellida</taxon>
        <taxon>Trichinellidae</taxon>
        <taxon>Trichinella</taxon>
    </lineage>
</organism>